<organism evidence="2 3">
    <name type="scientific">Symbiodinium necroappetens</name>
    <dbReference type="NCBI Taxonomy" id="1628268"/>
    <lineage>
        <taxon>Eukaryota</taxon>
        <taxon>Sar</taxon>
        <taxon>Alveolata</taxon>
        <taxon>Dinophyceae</taxon>
        <taxon>Suessiales</taxon>
        <taxon>Symbiodiniaceae</taxon>
        <taxon>Symbiodinium</taxon>
    </lineage>
</organism>
<dbReference type="Gene3D" id="3.40.50.1820">
    <property type="entry name" value="alpha/beta hydrolase"/>
    <property type="match status" value="2"/>
</dbReference>
<dbReference type="PANTHER" id="PTHR15394">
    <property type="entry name" value="SERINE HYDROLASE RBBP9"/>
    <property type="match status" value="1"/>
</dbReference>
<feature type="region of interest" description="Disordered" evidence="1">
    <location>
        <begin position="462"/>
        <end position="603"/>
    </location>
</feature>
<dbReference type="InterPro" id="IPR029058">
    <property type="entry name" value="AB_hydrolase_fold"/>
</dbReference>
<comment type="caution">
    <text evidence="2">The sequence shown here is derived from an EMBL/GenBank/DDBJ whole genome shotgun (WGS) entry which is preliminary data.</text>
</comment>
<gene>
    <name evidence="2" type="primary">Rbbp9</name>
    <name evidence="2" type="ORF">SNEC2469_LOCUS2126</name>
</gene>
<accession>A0A812JMD3</accession>
<feature type="compositionally biased region" description="Acidic residues" evidence="1">
    <location>
        <begin position="497"/>
        <end position="513"/>
    </location>
</feature>
<dbReference type="Proteomes" id="UP000601435">
    <property type="component" value="Unassembled WGS sequence"/>
</dbReference>
<dbReference type="PANTHER" id="PTHR15394:SF3">
    <property type="entry name" value="SERINE HYDROLASE RBBP9"/>
    <property type="match status" value="1"/>
</dbReference>
<name>A0A812JMD3_9DINO</name>
<feature type="non-terminal residue" evidence="2">
    <location>
        <position position="1"/>
    </location>
</feature>
<proteinExistence type="predicted"/>
<evidence type="ECO:0000313" key="2">
    <source>
        <dbReference type="EMBL" id="CAE7210875.1"/>
    </source>
</evidence>
<feature type="compositionally biased region" description="Basic and acidic residues" evidence="1">
    <location>
        <begin position="536"/>
        <end position="545"/>
    </location>
</feature>
<dbReference type="AlphaFoldDB" id="A0A812JMD3"/>
<dbReference type="InterPro" id="IPR010662">
    <property type="entry name" value="RBBP9/YdeN"/>
</dbReference>
<dbReference type="OrthoDB" id="2369073at2759"/>
<evidence type="ECO:0000256" key="1">
    <source>
        <dbReference type="SAM" id="MobiDB-lite"/>
    </source>
</evidence>
<protein>
    <submittedName>
        <fullName evidence="2">Rbbp9 protein</fullName>
    </submittedName>
</protein>
<sequence>MSGVDLRVHVASHQVRQESDLEKVASKAPRAVVVIPELADEESPEGWQVLGETPNRVEASVRELLGKALHDLQHEIPESLREHPAVKHQCSKLQDLLSCKQHFGIELRDMADEDGAVPAWVETFLEGGDPRDHAASEWKDPMEDLHPRAADEPAELGSPASLKRCVIAPGNGCSPIQEANWYSWLAQSLNRKKLLQEEVVLRDFPDPWEAKREIWLKFMKEALLGATTTGGKWKGGSHGGSPAARRSFWSDLTQCQHPAALGSGLDWELCVVWAVFTGVKPWKVLVGHSSGAQAAAHCNLQPLQHALSTPPRLNVLGDFQAMRLAEEEVIGGLVLVVIWETQESALLDTTRQKAGRGIGSLVRSEGRESDIKVARAFVTVGASKTGTLRIAVQLHSTDDPLVPVSEGRVVAEERSSKVCTQEVGQLTGLSCNDLCARQPLSRCKSPKRLCDSWSALDCKVGAEKKESKRPAEEGNGKQAKDQTEAEAAEVQGLAAEAAEEEATEEADEVEIVDIEGKSDEIEIIDVEDPPPETPEPNERAAKPAMEETPVEASSKECPTPDTSSKPAVIEAPRVAQFSREDVAKAAEAVTRKEPREESSRFLE</sequence>
<dbReference type="EMBL" id="CAJNJA010006475">
    <property type="protein sequence ID" value="CAE7210875.1"/>
    <property type="molecule type" value="Genomic_DNA"/>
</dbReference>
<feature type="compositionally biased region" description="Acidic residues" evidence="1">
    <location>
        <begin position="521"/>
        <end position="530"/>
    </location>
</feature>
<feature type="compositionally biased region" description="Basic and acidic residues" evidence="1">
    <location>
        <begin position="462"/>
        <end position="483"/>
    </location>
</feature>
<evidence type="ECO:0000313" key="3">
    <source>
        <dbReference type="Proteomes" id="UP000601435"/>
    </source>
</evidence>
<reference evidence="2" key="1">
    <citation type="submission" date="2021-02" db="EMBL/GenBank/DDBJ databases">
        <authorList>
            <person name="Dougan E. K."/>
            <person name="Rhodes N."/>
            <person name="Thang M."/>
            <person name="Chan C."/>
        </authorList>
    </citation>
    <scope>NUCLEOTIDE SEQUENCE</scope>
</reference>
<feature type="compositionally biased region" description="Basic and acidic residues" evidence="1">
    <location>
        <begin position="578"/>
        <end position="603"/>
    </location>
</feature>
<keyword evidence="3" id="KW-1185">Reference proteome</keyword>